<evidence type="ECO:0000313" key="14">
    <source>
        <dbReference type="EMBL" id="KAE9293690.1"/>
    </source>
</evidence>
<evidence type="ECO:0000313" key="17">
    <source>
        <dbReference type="Proteomes" id="UP000433483"/>
    </source>
</evidence>
<accession>A0A6A3EIX1</accession>
<sequence length="138" mass="15462">MRFTYILAVVIAATLHASSTALATTMDSTHASISSVASADIVPSLDAAQVNGGRMLRKVKEDPVLEGDDLDEERGGEGVFKWFKHHLGYLETSVKKRIPGTHENKLHRYFKKKQEQADFKRVMDGDLTDKQLFMIMHS</sequence>
<dbReference type="Proteomes" id="UP000440732">
    <property type="component" value="Unassembled WGS sequence"/>
</dbReference>
<comment type="similarity">
    <text evidence="2 5">Belongs to the RxLR effector family.</text>
</comment>
<evidence type="ECO:0000313" key="7">
    <source>
        <dbReference type="EMBL" id="KAE8983476.1"/>
    </source>
</evidence>
<dbReference type="EMBL" id="QXGD01001448">
    <property type="protein sequence ID" value="KAE9205895.1"/>
    <property type="molecule type" value="Genomic_DNA"/>
</dbReference>
<evidence type="ECO:0000313" key="11">
    <source>
        <dbReference type="EMBL" id="KAE9191350.1"/>
    </source>
</evidence>
<evidence type="ECO:0000313" key="19">
    <source>
        <dbReference type="Proteomes" id="UP000440367"/>
    </source>
</evidence>
<dbReference type="EMBL" id="QXGE01001362">
    <property type="protein sequence ID" value="KAE9293690.1"/>
    <property type="molecule type" value="Genomic_DNA"/>
</dbReference>
<keyword evidence="17" id="KW-1185">Reference proteome</keyword>
<dbReference type="Proteomes" id="UP000460718">
    <property type="component" value="Unassembled WGS sequence"/>
</dbReference>
<dbReference type="Proteomes" id="UP000486351">
    <property type="component" value="Unassembled WGS sequence"/>
</dbReference>
<evidence type="ECO:0000313" key="20">
    <source>
        <dbReference type="Proteomes" id="UP000440732"/>
    </source>
</evidence>
<evidence type="ECO:0000313" key="24">
    <source>
        <dbReference type="Proteomes" id="UP000486351"/>
    </source>
</evidence>
<name>A0A6A3EIX1_9STRA</name>
<dbReference type="EMBL" id="QXFY01002244">
    <property type="protein sequence ID" value="KAE9300556.1"/>
    <property type="molecule type" value="Genomic_DNA"/>
</dbReference>
<feature type="signal peptide" evidence="5">
    <location>
        <begin position="1"/>
        <end position="23"/>
    </location>
</feature>
<dbReference type="EMBL" id="QXGB01001404">
    <property type="protein sequence ID" value="KAE9191350.1"/>
    <property type="molecule type" value="Genomic_DNA"/>
</dbReference>
<keyword evidence="3 5" id="KW-0964">Secreted</keyword>
<dbReference type="Proteomes" id="UP000433483">
    <property type="component" value="Unassembled WGS sequence"/>
</dbReference>
<organism evidence="6 16">
    <name type="scientific">Phytophthora fragariae</name>
    <dbReference type="NCBI Taxonomy" id="53985"/>
    <lineage>
        <taxon>Eukaryota</taxon>
        <taxon>Sar</taxon>
        <taxon>Stramenopiles</taxon>
        <taxon>Oomycota</taxon>
        <taxon>Peronosporomycetes</taxon>
        <taxon>Peronosporales</taxon>
        <taxon>Peronosporaceae</taxon>
        <taxon>Phytophthora</taxon>
    </lineage>
</organism>
<evidence type="ECO:0000313" key="10">
    <source>
        <dbReference type="EMBL" id="KAE9121429.1"/>
    </source>
</evidence>
<comment type="caution">
    <text evidence="6">The sequence shown here is derived from an EMBL/GenBank/DDBJ whole genome shotgun (WGS) entry which is preliminary data.</text>
</comment>
<comment type="domain">
    <text evidence="5">The RxLR-dEER motif acts to carry the protein into the host cell cytoplasm through binding to cell surface phosphatidylinositol-3-phosphate.</text>
</comment>
<dbReference type="Proteomes" id="UP000441208">
    <property type="component" value="Unassembled WGS sequence"/>
</dbReference>
<evidence type="ECO:0000313" key="25">
    <source>
        <dbReference type="Proteomes" id="UP000488956"/>
    </source>
</evidence>
<evidence type="ECO:0000313" key="16">
    <source>
        <dbReference type="Proteomes" id="UP000429523"/>
    </source>
</evidence>
<evidence type="ECO:0000256" key="5">
    <source>
        <dbReference type="RuleBase" id="RU367124"/>
    </source>
</evidence>
<dbReference type="Proteomes" id="UP000488956">
    <property type="component" value="Unassembled WGS sequence"/>
</dbReference>
<reference evidence="16 17" key="1">
    <citation type="submission" date="2018-08" db="EMBL/GenBank/DDBJ databases">
        <title>Genomic investigation of the strawberry pathogen Phytophthora fragariae indicates pathogenicity is determined by transcriptional variation in three key races.</title>
        <authorList>
            <person name="Adams T.M."/>
            <person name="Armitage A.D."/>
            <person name="Sobczyk M.K."/>
            <person name="Bates H.J."/>
            <person name="Dunwell J.M."/>
            <person name="Nellist C.F."/>
            <person name="Harrison R.J."/>
        </authorList>
    </citation>
    <scope>NUCLEOTIDE SEQUENCE [LARGE SCALE GENOMIC DNA]</scope>
    <source>
        <strain evidence="14 18">A4</strain>
        <strain evidence="13 19">BC-1</strain>
        <strain evidence="12 23">BC-23</strain>
        <strain evidence="11 17">NOV-27</strain>
        <strain evidence="10 20">NOV-5</strain>
        <strain evidence="9 21">NOV-71</strain>
        <strain evidence="15 24">NOV-77</strain>
        <strain evidence="6 16">NOV-9</strain>
        <strain evidence="8 25">ONT-3</strain>
        <strain evidence="7 22">SCRP245</strain>
    </source>
</reference>
<evidence type="ECO:0000313" key="13">
    <source>
        <dbReference type="EMBL" id="KAE9205895.1"/>
    </source>
</evidence>
<evidence type="ECO:0000313" key="12">
    <source>
        <dbReference type="EMBL" id="KAE9195951.1"/>
    </source>
</evidence>
<dbReference type="EMBL" id="QXFX01001392">
    <property type="protein sequence ID" value="KAE9091056.1"/>
    <property type="molecule type" value="Genomic_DNA"/>
</dbReference>
<comment type="subcellular location">
    <subcellularLocation>
        <location evidence="1 5">Secreted</location>
    </subcellularLocation>
</comment>
<evidence type="ECO:0000313" key="21">
    <source>
        <dbReference type="Proteomes" id="UP000441208"/>
    </source>
</evidence>
<dbReference type="Proteomes" id="UP000440367">
    <property type="component" value="Unassembled WGS sequence"/>
</dbReference>
<gene>
    <name evidence="14" type="ORF">PF001_g18141</name>
    <name evidence="13" type="ORF">PF002_g20181</name>
    <name evidence="12" type="ORF">PF004_g20295</name>
    <name evidence="11" type="ORF">PF005_g18884</name>
    <name evidence="10" type="ORF">PF006_g17908</name>
    <name evidence="9" type="ORF">PF007_g18958</name>
    <name evidence="15" type="ORF">PF008_g22978</name>
    <name evidence="6" type="ORF">PF009_g19822</name>
    <name evidence="8" type="ORF">PF010_g18346</name>
    <name evidence="7" type="ORF">PF011_g21169</name>
</gene>
<evidence type="ECO:0000256" key="4">
    <source>
        <dbReference type="ARBA" id="ARBA00022729"/>
    </source>
</evidence>
<evidence type="ECO:0000313" key="18">
    <source>
        <dbReference type="Proteomes" id="UP000437068"/>
    </source>
</evidence>
<dbReference type="EMBL" id="QXFZ01001397">
    <property type="protein sequence ID" value="KAE9091229.1"/>
    <property type="molecule type" value="Genomic_DNA"/>
</dbReference>
<dbReference type="Pfam" id="PF16810">
    <property type="entry name" value="RXLR"/>
    <property type="match status" value="1"/>
</dbReference>
<evidence type="ECO:0000313" key="23">
    <source>
        <dbReference type="Proteomes" id="UP000476176"/>
    </source>
</evidence>
<proteinExistence type="inferred from homology"/>
<dbReference type="Proteomes" id="UP000476176">
    <property type="component" value="Unassembled WGS sequence"/>
</dbReference>
<evidence type="ECO:0000313" key="22">
    <source>
        <dbReference type="Proteomes" id="UP000460718"/>
    </source>
</evidence>
<keyword evidence="4 5" id="KW-0732">Signal</keyword>
<dbReference type="GO" id="GO:0005576">
    <property type="term" value="C:extracellular region"/>
    <property type="evidence" value="ECO:0007669"/>
    <property type="project" value="UniProtKB-SubCell"/>
</dbReference>
<dbReference type="EMBL" id="QXGF01001427">
    <property type="protein sequence ID" value="KAE8930078.1"/>
    <property type="molecule type" value="Genomic_DNA"/>
</dbReference>
<protein>
    <recommendedName>
        <fullName evidence="5">RxLR effector protein</fullName>
    </recommendedName>
</protein>
<feature type="chain" id="PRO_5033920507" description="RxLR effector protein" evidence="5">
    <location>
        <begin position="24"/>
        <end position="138"/>
    </location>
</feature>
<evidence type="ECO:0000256" key="2">
    <source>
        <dbReference type="ARBA" id="ARBA00010400"/>
    </source>
</evidence>
<evidence type="ECO:0000256" key="3">
    <source>
        <dbReference type="ARBA" id="ARBA00022525"/>
    </source>
</evidence>
<dbReference type="EMBL" id="QXFW01001979">
    <property type="protein sequence ID" value="KAE8983476.1"/>
    <property type="molecule type" value="Genomic_DNA"/>
</dbReference>
<evidence type="ECO:0000256" key="1">
    <source>
        <dbReference type="ARBA" id="ARBA00004613"/>
    </source>
</evidence>
<evidence type="ECO:0000313" key="8">
    <source>
        <dbReference type="EMBL" id="KAE9091056.1"/>
    </source>
</evidence>
<evidence type="ECO:0000313" key="15">
    <source>
        <dbReference type="EMBL" id="KAE9300556.1"/>
    </source>
</evidence>
<dbReference type="AlphaFoldDB" id="A0A6A3EIX1"/>
<evidence type="ECO:0000313" key="6">
    <source>
        <dbReference type="EMBL" id="KAE8930078.1"/>
    </source>
</evidence>
<comment type="function">
    <text evidence="5">Effector that suppresses plant defense responses during pathogen infection.</text>
</comment>
<dbReference type="EMBL" id="QXGA01001352">
    <property type="protein sequence ID" value="KAE9121429.1"/>
    <property type="molecule type" value="Genomic_DNA"/>
</dbReference>
<evidence type="ECO:0000313" key="9">
    <source>
        <dbReference type="EMBL" id="KAE9091229.1"/>
    </source>
</evidence>
<dbReference type="EMBL" id="QXGC01001794">
    <property type="protein sequence ID" value="KAE9195951.1"/>
    <property type="molecule type" value="Genomic_DNA"/>
</dbReference>
<dbReference type="Proteomes" id="UP000429523">
    <property type="component" value="Unassembled WGS sequence"/>
</dbReference>
<dbReference type="InterPro" id="IPR031825">
    <property type="entry name" value="RXLR"/>
</dbReference>
<dbReference type="Proteomes" id="UP000437068">
    <property type="component" value="Unassembled WGS sequence"/>
</dbReference>